<organism evidence="6 7">
    <name type="scientific">Acetivibrio clariflavus (strain DSM 19732 / NBRC 101661 / EBR45)</name>
    <name type="common">Clostridium clariflavum</name>
    <dbReference type="NCBI Taxonomy" id="720554"/>
    <lineage>
        <taxon>Bacteria</taxon>
        <taxon>Bacillati</taxon>
        <taxon>Bacillota</taxon>
        <taxon>Clostridia</taxon>
        <taxon>Eubacteriales</taxon>
        <taxon>Oscillospiraceae</taxon>
        <taxon>Acetivibrio</taxon>
    </lineage>
</organism>
<dbReference type="Pfam" id="PF00027">
    <property type="entry name" value="cNMP_binding"/>
    <property type="match status" value="1"/>
</dbReference>
<sequence length="222" mass="24932">MKEYLNVLCTSPLFSGIDKTDLDYMLKCLSARKASYTKDEYILSAGDAIKDVGIVLCGSVNIIKEDFWGNRAILTKVQSGEMFGEAFAFANIQKLPVSAVAAEKAEVLFVDFGKITTTCSSACLFHSRLIQNILKILASKNIMLTQKLEHIVKRTTREKLLSYLSEQAIKSGSNTFSIPFNRQELADYLSVDRSAMSKELCKLRDEGILEFHKNNFKLAKEY</sequence>
<dbReference type="InterPro" id="IPR036390">
    <property type="entry name" value="WH_DNA-bd_sf"/>
</dbReference>
<evidence type="ECO:0000256" key="3">
    <source>
        <dbReference type="ARBA" id="ARBA00023163"/>
    </source>
</evidence>
<dbReference type="PROSITE" id="PS50042">
    <property type="entry name" value="CNMP_BINDING_3"/>
    <property type="match status" value="1"/>
</dbReference>
<accession>G8LWP2</accession>
<keyword evidence="1" id="KW-0805">Transcription regulation</keyword>
<dbReference type="InterPro" id="IPR012318">
    <property type="entry name" value="HTH_CRP"/>
</dbReference>
<dbReference type="GO" id="GO:0005829">
    <property type="term" value="C:cytosol"/>
    <property type="evidence" value="ECO:0007669"/>
    <property type="project" value="TreeGrafter"/>
</dbReference>
<feature type="domain" description="HTH crp-type" evidence="5">
    <location>
        <begin position="154"/>
        <end position="222"/>
    </location>
</feature>
<dbReference type="GO" id="GO:0003700">
    <property type="term" value="F:DNA-binding transcription factor activity"/>
    <property type="evidence" value="ECO:0007669"/>
    <property type="project" value="TreeGrafter"/>
</dbReference>
<dbReference type="eggNOG" id="COG0664">
    <property type="taxonomic scope" value="Bacteria"/>
</dbReference>
<keyword evidence="2" id="KW-0238">DNA-binding</keyword>
<dbReference type="PANTHER" id="PTHR24567:SF58">
    <property type="entry name" value="CYCLIC AMP-BINDING REGULATORY PROTEIN"/>
    <property type="match status" value="1"/>
</dbReference>
<dbReference type="PANTHER" id="PTHR24567">
    <property type="entry name" value="CRP FAMILY TRANSCRIPTIONAL REGULATORY PROTEIN"/>
    <property type="match status" value="1"/>
</dbReference>
<dbReference type="SUPFAM" id="SSF51206">
    <property type="entry name" value="cAMP-binding domain-like"/>
    <property type="match status" value="1"/>
</dbReference>
<dbReference type="InterPro" id="IPR050397">
    <property type="entry name" value="Env_Response_Regulators"/>
</dbReference>
<reference evidence="7" key="1">
    <citation type="submission" date="2011-12" db="EMBL/GenBank/DDBJ databases">
        <title>Complete sequence of Clostridium clariflavum DSM 19732.</title>
        <authorList>
            <consortium name="US DOE Joint Genome Institute"/>
            <person name="Lucas S."/>
            <person name="Han J."/>
            <person name="Lapidus A."/>
            <person name="Cheng J.-F."/>
            <person name="Goodwin L."/>
            <person name="Pitluck S."/>
            <person name="Peters L."/>
            <person name="Teshima H."/>
            <person name="Detter J.C."/>
            <person name="Han C."/>
            <person name="Tapia R."/>
            <person name="Land M."/>
            <person name="Hauser L."/>
            <person name="Kyrpides N."/>
            <person name="Ivanova N."/>
            <person name="Pagani I."/>
            <person name="Kitzmiller T."/>
            <person name="Lynd L."/>
            <person name="Izquierdo J."/>
            <person name="Woyke T."/>
        </authorList>
    </citation>
    <scope>NUCLEOTIDE SEQUENCE [LARGE SCALE GENOMIC DNA]</scope>
    <source>
        <strain evidence="7">DSM 19732 / NBRC 101661 / EBR45</strain>
    </source>
</reference>
<dbReference type="SMART" id="SM00100">
    <property type="entry name" value="cNMP"/>
    <property type="match status" value="1"/>
</dbReference>
<dbReference type="STRING" id="720554.Clocl_2114"/>
<dbReference type="GO" id="GO:0003677">
    <property type="term" value="F:DNA binding"/>
    <property type="evidence" value="ECO:0007669"/>
    <property type="project" value="UniProtKB-KW"/>
</dbReference>
<keyword evidence="7" id="KW-1185">Reference proteome</keyword>
<evidence type="ECO:0000256" key="1">
    <source>
        <dbReference type="ARBA" id="ARBA00023015"/>
    </source>
</evidence>
<dbReference type="Proteomes" id="UP000005435">
    <property type="component" value="Chromosome"/>
</dbReference>
<dbReference type="Pfam" id="PF13545">
    <property type="entry name" value="HTH_Crp_2"/>
    <property type="match status" value="1"/>
</dbReference>
<gene>
    <name evidence="6" type="ordered locus">Clocl_2114</name>
</gene>
<dbReference type="SUPFAM" id="SSF46785">
    <property type="entry name" value="Winged helix' DNA-binding domain"/>
    <property type="match status" value="1"/>
</dbReference>
<name>G8LWP2_ACECE</name>
<dbReference type="InterPro" id="IPR000595">
    <property type="entry name" value="cNMP-bd_dom"/>
</dbReference>
<dbReference type="Gene3D" id="2.60.120.10">
    <property type="entry name" value="Jelly Rolls"/>
    <property type="match status" value="1"/>
</dbReference>
<keyword evidence="3" id="KW-0804">Transcription</keyword>
<proteinExistence type="predicted"/>
<evidence type="ECO:0000259" key="4">
    <source>
        <dbReference type="PROSITE" id="PS50042"/>
    </source>
</evidence>
<dbReference type="AlphaFoldDB" id="G8LWP2"/>
<dbReference type="InterPro" id="IPR018490">
    <property type="entry name" value="cNMP-bd_dom_sf"/>
</dbReference>
<dbReference type="EMBL" id="CP003065">
    <property type="protein sequence ID" value="AEV68710.1"/>
    <property type="molecule type" value="Genomic_DNA"/>
</dbReference>
<reference evidence="6 7" key="2">
    <citation type="journal article" date="2012" name="Stand. Genomic Sci.">
        <title>Complete Genome Sequence of Clostridium clariflavum DSM 19732.</title>
        <authorList>
            <person name="Izquierdo J.A."/>
            <person name="Goodwin L."/>
            <person name="Davenport K.W."/>
            <person name="Teshima H."/>
            <person name="Bruce D."/>
            <person name="Detter C."/>
            <person name="Tapia R."/>
            <person name="Han S."/>
            <person name="Land M."/>
            <person name="Hauser L."/>
            <person name="Jeffries C.D."/>
            <person name="Han J."/>
            <person name="Pitluck S."/>
            <person name="Nolan M."/>
            <person name="Chen A."/>
            <person name="Huntemann M."/>
            <person name="Mavromatis K."/>
            <person name="Mikhailova N."/>
            <person name="Liolios K."/>
            <person name="Woyke T."/>
            <person name="Lynd L.R."/>
        </authorList>
    </citation>
    <scope>NUCLEOTIDE SEQUENCE [LARGE SCALE GENOMIC DNA]</scope>
    <source>
        <strain evidence="7">DSM 19732 / NBRC 101661 / EBR45</strain>
    </source>
</reference>
<dbReference type="HOGENOM" id="CLU_075053_4_1_9"/>
<dbReference type="RefSeq" id="WP_014255289.1">
    <property type="nucleotide sequence ID" value="NC_016627.1"/>
</dbReference>
<dbReference type="OrthoDB" id="9774616at2"/>
<protein>
    <submittedName>
        <fullName evidence="6">cAMP-binding protein</fullName>
    </submittedName>
</protein>
<evidence type="ECO:0000256" key="2">
    <source>
        <dbReference type="ARBA" id="ARBA00023125"/>
    </source>
</evidence>
<dbReference type="KEGG" id="ccl:Clocl_2114"/>
<dbReference type="PROSITE" id="PS51063">
    <property type="entry name" value="HTH_CRP_2"/>
    <property type="match status" value="1"/>
</dbReference>
<evidence type="ECO:0000259" key="5">
    <source>
        <dbReference type="PROSITE" id="PS51063"/>
    </source>
</evidence>
<dbReference type="CDD" id="cd00038">
    <property type="entry name" value="CAP_ED"/>
    <property type="match status" value="1"/>
</dbReference>
<evidence type="ECO:0000313" key="7">
    <source>
        <dbReference type="Proteomes" id="UP000005435"/>
    </source>
</evidence>
<dbReference type="InterPro" id="IPR014710">
    <property type="entry name" value="RmlC-like_jellyroll"/>
</dbReference>
<evidence type="ECO:0000313" key="6">
    <source>
        <dbReference type="EMBL" id="AEV68710.1"/>
    </source>
</evidence>
<feature type="domain" description="Cyclic nucleotide-binding" evidence="4">
    <location>
        <begin position="13"/>
        <end position="111"/>
    </location>
</feature>